<dbReference type="PANTHER" id="PTHR46763">
    <property type="entry name" value="DYNEIN REGULATORY COMPLEX PROTEIN 8"/>
    <property type="match status" value="1"/>
</dbReference>
<dbReference type="Proteomes" id="UP000327468">
    <property type="component" value="Chromosome 10"/>
</dbReference>
<feature type="compositionally biased region" description="Acidic residues" evidence="1">
    <location>
        <begin position="154"/>
        <end position="169"/>
    </location>
</feature>
<gene>
    <name evidence="2" type="ORF">PHYPO_G00020610</name>
</gene>
<evidence type="ECO:0000313" key="3">
    <source>
        <dbReference type="Proteomes" id="UP000327468"/>
    </source>
</evidence>
<proteinExistence type="predicted"/>
<protein>
    <submittedName>
        <fullName evidence="2">Uncharacterized protein</fullName>
    </submittedName>
</protein>
<feature type="region of interest" description="Disordered" evidence="1">
    <location>
        <begin position="125"/>
        <end position="169"/>
    </location>
</feature>
<evidence type="ECO:0000313" key="2">
    <source>
        <dbReference type="EMBL" id="KAB5562675.1"/>
    </source>
</evidence>
<dbReference type="EMBL" id="VFJC01000011">
    <property type="protein sequence ID" value="KAB5562675.1"/>
    <property type="molecule type" value="Genomic_DNA"/>
</dbReference>
<keyword evidence="3" id="KW-1185">Reference proteome</keyword>
<comment type="caution">
    <text evidence="2">The sequence shown here is derived from an EMBL/GenBank/DDBJ whole genome shotgun (WGS) entry which is preliminary data.</text>
</comment>
<dbReference type="AlphaFoldDB" id="A0A5N5N563"/>
<sequence>MVFLKRQTLINTLIVNRTRLRCRLCLRRDASAGLKPASEVIMKELGLFWKFTSPVKTISLGCKESAVKRILSFHKQFFTFLNNEDETLNGNFKCKDGDSSYTVYATHQCFPAHTEVCSWGQLLQQQQQQRGDSQRENSGEPEPGVNDSRSSDTPEPEVEGEPFSQEEMDEMLSAALDPDKQLVFYREFVGTMTLDDPR</sequence>
<dbReference type="PANTHER" id="PTHR46763:SF1">
    <property type="entry name" value="DYNEIN REGULATORY COMPLEX PROTEIN 8"/>
    <property type="match status" value="1"/>
</dbReference>
<reference evidence="2 3" key="1">
    <citation type="submission" date="2019-06" db="EMBL/GenBank/DDBJ databases">
        <title>A chromosome-scale genome assembly of the striped catfish, Pangasianodon hypophthalmus.</title>
        <authorList>
            <person name="Wen M."/>
            <person name="Zahm M."/>
            <person name="Roques C."/>
            <person name="Cabau C."/>
            <person name="Klopp C."/>
            <person name="Donnadieu C."/>
            <person name="Jouanno E."/>
            <person name="Avarre J.-C."/>
            <person name="Campet M."/>
            <person name="Ha T.T.T."/>
            <person name="Dugue R."/>
            <person name="Lampietro C."/>
            <person name="Louis A."/>
            <person name="Herpin A."/>
            <person name="Echchiki A."/>
            <person name="Berthelot C."/>
            <person name="Parey E."/>
            <person name="Roest-Crollius H."/>
            <person name="Braasch I."/>
            <person name="Postlethwait J."/>
            <person name="Bobe J."/>
            <person name="Montfort J."/>
            <person name="Bouchez O."/>
            <person name="Begum T."/>
            <person name="Schartl M."/>
            <person name="Guiguen Y."/>
        </authorList>
    </citation>
    <scope>NUCLEOTIDE SEQUENCE [LARGE SCALE GENOMIC DNA]</scope>
    <source>
        <strain evidence="2 3">Indonesia</strain>
        <tissue evidence="2">Blood</tissue>
    </source>
</reference>
<evidence type="ECO:0000256" key="1">
    <source>
        <dbReference type="SAM" id="MobiDB-lite"/>
    </source>
</evidence>
<organism evidence="2 3">
    <name type="scientific">Pangasianodon hypophthalmus</name>
    <name type="common">Striped catfish</name>
    <name type="synonym">Helicophagus hypophthalmus</name>
    <dbReference type="NCBI Taxonomy" id="310915"/>
    <lineage>
        <taxon>Eukaryota</taxon>
        <taxon>Metazoa</taxon>
        <taxon>Chordata</taxon>
        <taxon>Craniata</taxon>
        <taxon>Vertebrata</taxon>
        <taxon>Euteleostomi</taxon>
        <taxon>Actinopterygii</taxon>
        <taxon>Neopterygii</taxon>
        <taxon>Teleostei</taxon>
        <taxon>Ostariophysi</taxon>
        <taxon>Siluriformes</taxon>
        <taxon>Pangasiidae</taxon>
        <taxon>Pangasianodon</taxon>
    </lineage>
</organism>
<name>A0A5N5N563_PANHP</name>
<accession>A0A5N5N563</accession>